<evidence type="ECO:0000256" key="2">
    <source>
        <dbReference type="SAM" id="MobiDB-lite"/>
    </source>
</evidence>
<dbReference type="Pfam" id="PF00884">
    <property type="entry name" value="Sulfatase"/>
    <property type="match status" value="1"/>
</dbReference>
<dbReference type="SUPFAM" id="SSF53649">
    <property type="entry name" value="Alkaline phosphatase-like"/>
    <property type="match status" value="1"/>
</dbReference>
<feature type="region of interest" description="Disordered" evidence="2">
    <location>
        <begin position="463"/>
        <end position="487"/>
    </location>
</feature>
<dbReference type="InterPro" id="IPR050738">
    <property type="entry name" value="Sulfatase"/>
</dbReference>
<feature type="domain" description="Sulfatase N-terminal" evidence="3">
    <location>
        <begin position="30"/>
        <end position="362"/>
    </location>
</feature>
<dbReference type="eggNOG" id="arCOG02785">
    <property type="taxonomic scope" value="Archaea"/>
</dbReference>
<accession>Q5V4U2</accession>
<protein>
    <submittedName>
        <fullName evidence="4">Sulfatase</fullName>
    </submittedName>
</protein>
<dbReference type="Gene3D" id="3.40.720.10">
    <property type="entry name" value="Alkaline Phosphatase, subunit A"/>
    <property type="match status" value="1"/>
</dbReference>
<dbReference type="PATRIC" id="fig|272569.17.peg.1202"/>
<feature type="compositionally biased region" description="Polar residues" evidence="2">
    <location>
        <begin position="463"/>
        <end position="478"/>
    </location>
</feature>
<dbReference type="AlphaFoldDB" id="Q5V4U2"/>
<sequence>MRDKSSFSGWNRNINYRRRNQQIVHYMSTPNIVWITLDSLRSDHTTIGGYERDTTPEMADIADSGHGFDTCIAHGKSTLPSTGAILTGYAPTHTNIGIEGNAVPDGITTVAERFRDAGYRTACLSRNSYVSSATNLDRGFDRFQWLASSTIHRAGAKTLASYLWNIRSHSAGLTTDTAKHASPLLMNGVAKRWLGDFESESEPFFFYLHYNEPHRPYYPPGKYLDTFTDDLEMSGREAAKRALEIHYSLDEIVANGCDLTDEEWAALRAMYDAEIAYTDEMVGRLVSHLRSLDLGDTVVVVTGDHGELFGEWGLLSHSYVLNDAVTRVPLVINGLDESLTVDDSDIIQHSDVMRTLLEVAGVDGSDTIGVDLREEGREFAVSQRGPNTYEELLTHNPDFDYSAFHTGTLNALRTEEWRYQESGEGAELFDLADQETDVREAYPEVAESLQSDLTDWVEANGQPVSEGQQEEFSGTVQRQLRDLGYME</sequence>
<evidence type="ECO:0000259" key="3">
    <source>
        <dbReference type="Pfam" id="PF00884"/>
    </source>
</evidence>
<dbReference type="PANTHER" id="PTHR42693">
    <property type="entry name" value="ARYLSULFATASE FAMILY MEMBER"/>
    <property type="match status" value="1"/>
</dbReference>
<dbReference type="EMBL" id="AY596297">
    <property type="protein sequence ID" value="AAV45460.1"/>
    <property type="molecule type" value="Genomic_DNA"/>
</dbReference>
<proteinExistence type="inferred from homology"/>
<name>Q5V4U2_HALMA</name>
<dbReference type="GO" id="GO:0004065">
    <property type="term" value="F:arylsulfatase activity"/>
    <property type="evidence" value="ECO:0007669"/>
    <property type="project" value="TreeGrafter"/>
</dbReference>
<dbReference type="InterPro" id="IPR000917">
    <property type="entry name" value="Sulfatase_N"/>
</dbReference>
<dbReference type="PANTHER" id="PTHR42693:SF33">
    <property type="entry name" value="ARYLSULFATASE"/>
    <property type="match status" value="1"/>
</dbReference>
<dbReference type="STRING" id="272569.rrnAC0426"/>
<dbReference type="CDD" id="cd16148">
    <property type="entry name" value="sulfatase_like"/>
    <property type="match status" value="1"/>
</dbReference>
<gene>
    <name evidence="4" type="ordered locus">rrnAC0426</name>
</gene>
<dbReference type="HOGENOM" id="CLU_006332_14_1_2"/>
<reference evidence="4 5" key="1">
    <citation type="journal article" date="2004" name="Genome Res.">
        <title>Genome sequence of Haloarcula marismortui: a halophilic archaeon from the Dead Sea.</title>
        <authorList>
            <person name="Baliga N.S."/>
            <person name="Bonneau R."/>
            <person name="Facciotti M.T."/>
            <person name="Pan M."/>
            <person name="Glusman G."/>
            <person name="Deutsch E.W."/>
            <person name="Shannon P."/>
            <person name="Chiu Y."/>
            <person name="Weng R.S."/>
            <person name="Gan R.R."/>
            <person name="Hung P."/>
            <person name="Date S.V."/>
            <person name="Marcotte E."/>
            <person name="Hood L."/>
            <person name="Ng W.V."/>
        </authorList>
    </citation>
    <scope>NUCLEOTIDE SEQUENCE [LARGE SCALE GENOMIC DNA]</scope>
    <source>
        <strain evidence="5">ATCC 43049 / DSM 3752 / JCM 8966 / VKM B-1809</strain>
    </source>
</reference>
<dbReference type="InterPro" id="IPR017850">
    <property type="entry name" value="Alkaline_phosphatase_core_sf"/>
</dbReference>
<dbReference type="EnsemblBacteria" id="AAV45460">
    <property type="protein sequence ID" value="AAV45460"/>
    <property type="gene ID" value="rrnAC0426"/>
</dbReference>
<dbReference type="KEGG" id="hma:rrnAC0426"/>
<evidence type="ECO:0000313" key="4">
    <source>
        <dbReference type="EMBL" id="AAV45460.1"/>
    </source>
</evidence>
<dbReference type="PaxDb" id="272569-rrnAC0426"/>
<dbReference type="Proteomes" id="UP000001169">
    <property type="component" value="Chromosome I"/>
</dbReference>
<organism evidence="4 5">
    <name type="scientific">Haloarcula marismortui (strain ATCC 43049 / DSM 3752 / JCM 8966 / VKM B-1809)</name>
    <name type="common">Halobacterium marismortui</name>
    <dbReference type="NCBI Taxonomy" id="272569"/>
    <lineage>
        <taxon>Archaea</taxon>
        <taxon>Methanobacteriati</taxon>
        <taxon>Methanobacteriota</taxon>
        <taxon>Stenosarchaea group</taxon>
        <taxon>Halobacteria</taxon>
        <taxon>Halobacteriales</taxon>
        <taxon>Haloarculaceae</taxon>
        <taxon>Haloarcula</taxon>
    </lineage>
</organism>
<evidence type="ECO:0000256" key="1">
    <source>
        <dbReference type="ARBA" id="ARBA00008779"/>
    </source>
</evidence>
<comment type="similarity">
    <text evidence="1">Belongs to the sulfatase family.</text>
</comment>
<evidence type="ECO:0000313" key="5">
    <source>
        <dbReference type="Proteomes" id="UP000001169"/>
    </source>
</evidence>
<keyword evidence="5" id="KW-1185">Reference proteome</keyword>